<sequence>MATFVDEKHGRQAQAETIVPLGGSTSVETGTDHGGQRKRSTWHKVQAIIWDNPDKPAAEKKFLRKLDFYLLTYTCLGYFCKNLDQANINNAYVSGMKETIHLGGNDLTYAGNCFTAGYVIIQLPMVILVTKIRPSYVIPTLEVLWSVFTFCSSAVKTPAQLYAMRFLVGFCEGAFFPCIMYLIGSWYTRAERAKRTTIFYSTASAASMFSGYLQAAAYDNLDGVLGHQGWQWLFIICGIISLPVAIIGYFFNPDFPETTRAFYISPDEAAFARQRLIDDGYKPLGASAWTKTKIFDIILSWQFWVLSAGYFFVQSGYPSQQPFYSLWLKSTGHTTYQVNVWPTGQHAIGWVTQIVAGILSDSPLLNGRRWQPLVALQGISVFASIVLAVWDVPIGLKYAAMYLTSTAAGVPGIYYAWFPDLMPDDHEKRGFLIAFSNVFSYVNQIWYTDAFWRTSEKPRFHPGFIASATFGWVLILTAILMHFLELHDTRVRRRANALTAEPPVDSHPPTLTSSVPASV</sequence>
<evidence type="ECO:0000256" key="9">
    <source>
        <dbReference type="SAM" id="Phobius"/>
    </source>
</evidence>
<dbReference type="FunFam" id="1.20.1250.20:FF:000065">
    <property type="entry name" value="Putative MFS pantothenate transporter"/>
    <property type="match status" value="1"/>
</dbReference>
<dbReference type="AlphaFoldDB" id="F0XB60"/>
<dbReference type="HOGENOM" id="CLU_001265_4_2_1"/>
<comment type="subcellular location">
    <subcellularLocation>
        <location evidence="1">Cell membrane</location>
        <topology evidence="1">Multi-pass membrane protein</topology>
    </subcellularLocation>
</comment>
<keyword evidence="4 9" id="KW-0812">Transmembrane</keyword>
<evidence type="ECO:0000313" key="10">
    <source>
        <dbReference type="EMBL" id="EFX05028.1"/>
    </source>
</evidence>
<reference evidence="10 11" key="1">
    <citation type="journal article" date="2011" name="Proc. Natl. Acad. Sci. U.S.A.">
        <title>Genome and transcriptome analyses of the mountain pine beetle-fungal symbiont Grosmannia clavigera, a lodgepole pine pathogen.</title>
        <authorList>
            <person name="DiGuistini S."/>
            <person name="Wang Y."/>
            <person name="Liao N.Y."/>
            <person name="Taylor G."/>
            <person name="Tanguay P."/>
            <person name="Feau N."/>
            <person name="Henrissat B."/>
            <person name="Chan S.K."/>
            <person name="Hesse-Orce U."/>
            <person name="Alamouti S.M."/>
            <person name="Tsui C.K.M."/>
            <person name="Docking R.T."/>
            <person name="Levasseur A."/>
            <person name="Haridas S."/>
            <person name="Robertson G."/>
            <person name="Birol I."/>
            <person name="Holt R.A."/>
            <person name="Marra M.A."/>
            <person name="Hamelin R.C."/>
            <person name="Hirst M."/>
            <person name="Jones S.J.M."/>
            <person name="Bohlmann J."/>
            <person name="Breuil C."/>
        </authorList>
    </citation>
    <scope>NUCLEOTIDE SEQUENCE [LARGE SCALE GENOMIC DNA]</scope>
    <source>
        <strain evidence="11">kw1407 / UAMH 11150</strain>
    </source>
</reference>
<feature type="transmembrane region" description="Helical" evidence="9">
    <location>
        <begin position="460"/>
        <end position="484"/>
    </location>
</feature>
<evidence type="ECO:0000256" key="2">
    <source>
        <dbReference type="ARBA" id="ARBA00022448"/>
    </source>
</evidence>
<dbReference type="EMBL" id="GL629756">
    <property type="protein sequence ID" value="EFX05028.1"/>
    <property type="molecule type" value="Genomic_DNA"/>
</dbReference>
<keyword evidence="3" id="KW-1003">Cell membrane</keyword>
<evidence type="ECO:0000256" key="1">
    <source>
        <dbReference type="ARBA" id="ARBA00004651"/>
    </source>
</evidence>
<keyword evidence="2" id="KW-0813">Transport</keyword>
<evidence type="ECO:0000313" key="11">
    <source>
        <dbReference type="Proteomes" id="UP000007796"/>
    </source>
</evidence>
<feature type="compositionally biased region" description="Polar residues" evidence="8">
    <location>
        <begin position="509"/>
        <end position="519"/>
    </location>
</feature>
<evidence type="ECO:0000256" key="5">
    <source>
        <dbReference type="ARBA" id="ARBA00022989"/>
    </source>
</evidence>
<name>F0XB60_GROCL</name>
<dbReference type="GO" id="GO:0005886">
    <property type="term" value="C:plasma membrane"/>
    <property type="evidence" value="ECO:0007669"/>
    <property type="project" value="UniProtKB-SubCell"/>
</dbReference>
<evidence type="ECO:0000256" key="3">
    <source>
        <dbReference type="ARBA" id="ARBA00022475"/>
    </source>
</evidence>
<dbReference type="InParanoid" id="F0XB60"/>
<dbReference type="PANTHER" id="PTHR43791">
    <property type="entry name" value="PERMEASE-RELATED"/>
    <property type="match status" value="1"/>
</dbReference>
<dbReference type="OrthoDB" id="3639251at2759"/>
<evidence type="ECO:0000256" key="7">
    <source>
        <dbReference type="ARBA" id="ARBA00037968"/>
    </source>
</evidence>
<feature type="transmembrane region" description="Helical" evidence="9">
    <location>
        <begin position="398"/>
        <end position="418"/>
    </location>
</feature>
<evidence type="ECO:0000256" key="6">
    <source>
        <dbReference type="ARBA" id="ARBA00023136"/>
    </source>
</evidence>
<keyword evidence="11" id="KW-1185">Reference proteome</keyword>
<dbReference type="Proteomes" id="UP000007796">
    <property type="component" value="Unassembled WGS sequence"/>
</dbReference>
<feature type="transmembrane region" description="Helical" evidence="9">
    <location>
        <begin position="373"/>
        <end position="392"/>
    </location>
</feature>
<dbReference type="SUPFAM" id="SSF103473">
    <property type="entry name" value="MFS general substrate transporter"/>
    <property type="match status" value="1"/>
</dbReference>
<evidence type="ECO:0000256" key="4">
    <source>
        <dbReference type="ARBA" id="ARBA00022692"/>
    </source>
</evidence>
<dbReference type="RefSeq" id="XP_014174510.1">
    <property type="nucleotide sequence ID" value="XM_014319035.1"/>
</dbReference>
<keyword evidence="6 9" id="KW-0472">Membrane</keyword>
<evidence type="ECO:0000256" key="8">
    <source>
        <dbReference type="SAM" id="MobiDB-lite"/>
    </source>
</evidence>
<dbReference type="InterPro" id="IPR036259">
    <property type="entry name" value="MFS_trans_sf"/>
</dbReference>
<dbReference type="GeneID" id="25978596"/>
<organism evidence="11">
    <name type="scientific">Grosmannia clavigera (strain kw1407 / UAMH 11150)</name>
    <name type="common">Blue stain fungus</name>
    <name type="synonym">Graphiocladiella clavigera</name>
    <dbReference type="NCBI Taxonomy" id="655863"/>
    <lineage>
        <taxon>Eukaryota</taxon>
        <taxon>Fungi</taxon>
        <taxon>Dikarya</taxon>
        <taxon>Ascomycota</taxon>
        <taxon>Pezizomycotina</taxon>
        <taxon>Sordariomycetes</taxon>
        <taxon>Sordariomycetidae</taxon>
        <taxon>Ophiostomatales</taxon>
        <taxon>Ophiostomataceae</taxon>
        <taxon>Leptographium</taxon>
    </lineage>
</organism>
<dbReference type="Gene3D" id="1.20.1250.20">
    <property type="entry name" value="MFS general substrate transporter like domains"/>
    <property type="match status" value="2"/>
</dbReference>
<feature type="transmembrane region" description="Helical" evidence="9">
    <location>
        <begin position="230"/>
        <end position="251"/>
    </location>
</feature>
<dbReference type="FunFam" id="1.20.1250.20:FF:000386">
    <property type="entry name" value="MFS general substrate transporter"/>
    <property type="match status" value="1"/>
</dbReference>
<proteinExistence type="inferred from homology"/>
<feature type="transmembrane region" description="Helical" evidence="9">
    <location>
        <begin position="198"/>
        <end position="218"/>
    </location>
</feature>
<comment type="similarity">
    <text evidence="7">Belongs to the major facilitator superfamily. Allantoate permease family.</text>
</comment>
<keyword evidence="5 9" id="KW-1133">Transmembrane helix</keyword>
<feature type="transmembrane region" description="Helical" evidence="9">
    <location>
        <begin position="109"/>
        <end position="129"/>
    </location>
</feature>
<dbReference type="Pfam" id="PF07690">
    <property type="entry name" value="MFS_1"/>
    <property type="match status" value="1"/>
</dbReference>
<feature type="transmembrane region" description="Helical" evidence="9">
    <location>
        <begin position="430"/>
        <end position="448"/>
    </location>
</feature>
<gene>
    <name evidence="10" type="ORF">CMQ_5290</name>
</gene>
<accession>F0XB60</accession>
<protein>
    <submittedName>
        <fullName evidence="10">Major facilitator superfamily transporter</fullName>
    </submittedName>
</protein>
<dbReference type="eggNOG" id="KOG2533">
    <property type="taxonomic scope" value="Eukaryota"/>
</dbReference>
<dbReference type="GO" id="GO:0022857">
    <property type="term" value="F:transmembrane transporter activity"/>
    <property type="evidence" value="ECO:0007669"/>
    <property type="project" value="InterPro"/>
</dbReference>
<feature type="region of interest" description="Disordered" evidence="8">
    <location>
        <begin position="499"/>
        <end position="519"/>
    </location>
</feature>
<feature type="transmembrane region" description="Helical" evidence="9">
    <location>
        <begin position="161"/>
        <end position="186"/>
    </location>
</feature>
<dbReference type="InterPro" id="IPR011701">
    <property type="entry name" value="MFS"/>
</dbReference>
<dbReference type="PANTHER" id="PTHR43791:SF37">
    <property type="entry name" value="MAJOR FACILITATOR SUPERFAMILY (MFS) PROFILE DOMAIN-CONTAINING PROTEIN"/>
    <property type="match status" value="1"/>
</dbReference>
<dbReference type="STRING" id="655863.F0XB60"/>